<comment type="caution">
    <text evidence="2">The sequence shown here is derived from an EMBL/GenBank/DDBJ whole genome shotgun (WGS) entry which is preliminary data.</text>
</comment>
<feature type="transmembrane region" description="Helical" evidence="1">
    <location>
        <begin position="62"/>
        <end position="85"/>
    </location>
</feature>
<keyword evidence="1" id="KW-0812">Transmembrane</keyword>
<sequence>MKIVLIVGSIVIPLIMFYSQKYWVRLRLIYNLIAIIAVLIFGNIASLSIYKIIIDKTVFMTAIHAIFLNPFFLIAGSYIGVYLLYRLLLLSIEEQQEKPSEMK</sequence>
<evidence type="ECO:0000256" key="1">
    <source>
        <dbReference type="SAM" id="Phobius"/>
    </source>
</evidence>
<dbReference type="AlphaFoldDB" id="A0A265N5P3"/>
<dbReference type="EMBL" id="NPMS01000011">
    <property type="protein sequence ID" value="OZU87353.1"/>
    <property type="molecule type" value="Genomic_DNA"/>
</dbReference>
<keyword evidence="3" id="KW-1185">Reference proteome</keyword>
<name>A0A265N5P3_9BACI</name>
<gene>
    <name evidence="2" type="ORF">CIL03_17340</name>
</gene>
<evidence type="ECO:0000313" key="3">
    <source>
        <dbReference type="Proteomes" id="UP000216498"/>
    </source>
</evidence>
<organism evidence="2 3">
    <name type="scientific">Virgibacillus indicus</name>
    <dbReference type="NCBI Taxonomy" id="2024554"/>
    <lineage>
        <taxon>Bacteria</taxon>
        <taxon>Bacillati</taxon>
        <taxon>Bacillota</taxon>
        <taxon>Bacilli</taxon>
        <taxon>Bacillales</taxon>
        <taxon>Bacillaceae</taxon>
        <taxon>Virgibacillus</taxon>
    </lineage>
</organism>
<feature type="transmembrane region" description="Helical" evidence="1">
    <location>
        <begin position="29"/>
        <end position="50"/>
    </location>
</feature>
<dbReference type="OrthoDB" id="2382012at2"/>
<keyword evidence="1" id="KW-0472">Membrane</keyword>
<keyword evidence="1" id="KW-1133">Transmembrane helix</keyword>
<accession>A0A265N5P3</accession>
<dbReference type="Proteomes" id="UP000216498">
    <property type="component" value="Unassembled WGS sequence"/>
</dbReference>
<evidence type="ECO:0000313" key="2">
    <source>
        <dbReference type="EMBL" id="OZU87353.1"/>
    </source>
</evidence>
<proteinExistence type="predicted"/>
<reference evidence="2 3" key="1">
    <citation type="submission" date="2017-08" db="EMBL/GenBank/DDBJ databases">
        <title>Virgibacillus indicus sp. nov. and Virgibacillus profoundi sp. nov, two moderately halophilic bacteria isolated from marine sediment by using the Microfluidic Streak Plate.</title>
        <authorList>
            <person name="Xu B."/>
            <person name="Hu B."/>
            <person name="Wang J."/>
            <person name="Zhu Y."/>
            <person name="Huang L."/>
            <person name="Du W."/>
            <person name="Huang Y."/>
        </authorList>
    </citation>
    <scope>NUCLEOTIDE SEQUENCE [LARGE SCALE GENOMIC DNA]</scope>
    <source>
        <strain evidence="2 3">IO3-P2-C2</strain>
    </source>
</reference>
<dbReference type="RefSeq" id="WP_094887142.1">
    <property type="nucleotide sequence ID" value="NZ_NPMS01000011.1"/>
</dbReference>
<protein>
    <submittedName>
        <fullName evidence="2">Transposase</fullName>
    </submittedName>
</protein>